<proteinExistence type="inferred from homology"/>
<dbReference type="OrthoDB" id="9785113at2"/>
<keyword evidence="3 5" id="KW-1133">Transmembrane helix</keyword>
<keyword evidence="2 5" id="KW-0812">Transmembrane</keyword>
<dbReference type="InterPro" id="IPR000515">
    <property type="entry name" value="MetI-like"/>
</dbReference>
<feature type="transmembrane region" description="Helical" evidence="5">
    <location>
        <begin position="653"/>
        <end position="678"/>
    </location>
</feature>
<dbReference type="Pfam" id="PF00528">
    <property type="entry name" value="BPD_transp_1"/>
    <property type="match status" value="1"/>
</dbReference>
<dbReference type="EMBL" id="VJWL01000004">
    <property type="protein sequence ID" value="TRW48090.1"/>
    <property type="molecule type" value="Genomic_DNA"/>
</dbReference>
<sequence length="762" mass="84376">MTDSTASSLRHRRESRLPSAELRAKRRRIRMFKNGLSRWGITAAGFGVVLSLATIFIYLFYEVMPIFKGAEVTHETTFELPGETPSLHLTIERYQELGLNFDASGQVTFFELDSGAVRYQDDVAGNPGATISTFAKGEDIGGLVGFGYDDGSVNLVRAEYQVTFPDDVRLITPSVGRPYGQEPIQLDPEGQAITHLSVQENTRGARAAILVGYTSDHRLVTARLTTRENLFTGEVETQVSRGVLPTLPAPPQTILVDKDMRSVFVADTAGYLHYIDIRNPREAALVHSIRAAEGEYITAMDFLVGSVSIIVGTDQGTLSQWFLVRDDENNRVLVRIRDFKPHNAAITHIAPEHTRKGFIVGDANGTVGVHYGTSARTLLQQQMQDGPVKGLALSPVNRRLIVLDQSNNLQVNELWNRHPQISFSALWNKVWYEGRSDPEYIWQSSSASDEFESKFSLVPLSIGTLKAAFFAMLFAMPLAIMGAIYTAYFMTPKLRGMVKPTIEIMEALPTVILGFLAGLWLAPFMENNLPAVFSLLIGMPIVMLLMAFLWRFLPLYLRNRIPGGWEAAILVPVVLLFGWAMVTLSPYVEVWFFDGSMRQWFTENGITYDQRNAMVVGVAMGFAVIPTIYSIAEDAVFNVPRHLTQGSLALGATPWQTVLGVVIPTASPGIFSAIMIGFGRAVGETMIVLMATGNSPIVNFNIFEGMRTLSANIAVELPETAVGSTHFRILFLAALVLLTFTFILNTIAEVVRQRLRKRYSSL</sequence>
<dbReference type="SUPFAM" id="SSF161098">
    <property type="entry name" value="MetI-like"/>
    <property type="match status" value="2"/>
</dbReference>
<protein>
    <submittedName>
        <fullName evidence="7">ABC transporter permease subunit</fullName>
    </submittedName>
</protein>
<comment type="caution">
    <text evidence="7">The sequence shown here is derived from an EMBL/GenBank/DDBJ whole genome shotgun (WGS) entry which is preliminary data.</text>
</comment>
<dbReference type="SUPFAM" id="SSF50978">
    <property type="entry name" value="WD40 repeat-like"/>
    <property type="match status" value="1"/>
</dbReference>
<dbReference type="AlphaFoldDB" id="A0A552WZ35"/>
<dbReference type="GO" id="GO:0055085">
    <property type="term" value="P:transmembrane transport"/>
    <property type="evidence" value="ECO:0007669"/>
    <property type="project" value="InterPro"/>
</dbReference>
<evidence type="ECO:0000313" key="7">
    <source>
        <dbReference type="EMBL" id="TRW48090.1"/>
    </source>
</evidence>
<feature type="transmembrane region" description="Helical" evidence="5">
    <location>
        <begin position="613"/>
        <end position="632"/>
    </location>
</feature>
<gene>
    <name evidence="7" type="ORF">FM042_10555</name>
</gene>
<evidence type="ECO:0000256" key="5">
    <source>
        <dbReference type="RuleBase" id="RU363032"/>
    </source>
</evidence>
<evidence type="ECO:0000256" key="1">
    <source>
        <dbReference type="ARBA" id="ARBA00004651"/>
    </source>
</evidence>
<evidence type="ECO:0000259" key="6">
    <source>
        <dbReference type="PROSITE" id="PS50928"/>
    </source>
</evidence>
<feature type="transmembrane region" description="Helical" evidence="5">
    <location>
        <begin position="565"/>
        <end position="593"/>
    </location>
</feature>
<feature type="domain" description="ABC transmembrane type-1" evidence="6">
    <location>
        <begin position="461"/>
        <end position="748"/>
    </location>
</feature>
<dbReference type="PROSITE" id="PS50928">
    <property type="entry name" value="ABC_TM1"/>
    <property type="match status" value="1"/>
</dbReference>
<reference evidence="7 8" key="1">
    <citation type="submission" date="2019-07" db="EMBL/GenBank/DDBJ databases">
        <authorList>
            <person name="Yang M."/>
            <person name="Zhao D."/>
            <person name="Xiang H."/>
        </authorList>
    </citation>
    <scope>NUCLEOTIDE SEQUENCE [LARGE SCALE GENOMIC DNA]</scope>
    <source>
        <strain evidence="7 8">IM1326</strain>
    </source>
</reference>
<evidence type="ECO:0000256" key="2">
    <source>
        <dbReference type="ARBA" id="ARBA00022692"/>
    </source>
</evidence>
<comment type="subcellular location">
    <subcellularLocation>
        <location evidence="1 5">Cell membrane</location>
        <topology evidence="1 5">Multi-pass membrane protein</topology>
    </subcellularLocation>
</comment>
<dbReference type="PANTHER" id="PTHR42727:SF1">
    <property type="entry name" value="PHOSPHATE TRANSPORT SYSTEM PERMEASE"/>
    <property type="match status" value="1"/>
</dbReference>
<feature type="transmembrane region" description="Helical" evidence="5">
    <location>
        <begin position="467"/>
        <end position="490"/>
    </location>
</feature>
<feature type="transmembrane region" description="Helical" evidence="5">
    <location>
        <begin position="502"/>
        <end position="525"/>
    </location>
</feature>
<dbReference type="CDD" id="cd06261">
    <property type="entry name" value="TM_PBP2"/>
    <property type="match status" value="1"/>
</dbReference>
<feature type="transmembrane region" description="Helical" evidence="5">
    <location>
        <begin position="531"/>
        <end position="553"/>
    </location>
</feature>
<feature type="transmembrane region" description="Helical" evidence="5">
    <location>
        <begin position="727"/>
        <end position="748"/>
    </location>
</feature>
<keyword evidence="8" id="KW-1185">Reference proteome</keyword>
<evidence type="ECO:0000256" key="3">
    <source>
        <dbReference type="ARBA" id="ARBA00022989"/>
    </source>
</evidence>
<dbReference type="RefSeq" id="WP_143236412.1">
    <property type="nucleotide sequence ID" value="NZ_VJWL01000004.1"/>
</dbReference>
<dbReference type="Gene3D" id="2.130.10.10">
    <property type="entry name" value="YVTN repeat-like/Quinoprotein amine dehydrogenase"/>
    <property type="match status" value="1"/>
</dbReference>
<dbReference type="Proteomes" id="UP000320359">
    <property type="component" value="Unassembled WGS sequence"/>
</dbReference>
<accession>A0A552WZ35</accession>
<dbReference type="Gene3D" id="1.10.3720.10">
    <property type="entry name" value="MetI-like"/>
    <property type="match status" value="1"/>
</dbReference>
<comment type="similarity">
    <text evidence="5">Belongs to the binding-protein-dependent transport system permease family.</text>
</comment>
<dbReference type="InterPro" id="IPR036322">
    <property type="entry name" value="WD40_repeat_dom_sf"/>
</dbReference>
<dbReference type="GO" id="GO:0005886">
    <property type="term" value="C:plasma membrane"/>
    <property type="evidence" value="ECO:0007669"/>
    <property type="project" value="UniProtKB-SubCell"/>
</dbReference>
<keyword evidence="5" id="KW-0813">Transport</keyword>
<evidence type="ECO:0000256" key="4">
    <source>
        <dbReference type="ARBA" id="ARBA00023136"/>
    </source>
</evidence>
<keyword evidence="4 5" id="KW-0472">Membrane</keyword>
<organism evidence="7 8">
    <name type="scientific">Aliidiomarina halalkaliphila</name>
    <dbReference type="NCBI Taxonomy" id="2593535"/>
    <lineage>
        <taxon>Bacteria</taxon>
        <taxon>Pseudomonadati</taxon>
        <taxon>Pseudomonadota</taxon>
        <taxon>Gammaproteobacteria</taxon>
        <taxon>Alteromonadales</taxon>
        <taxon>Idiomarinaceae</taxon>
        <taxon>Aliidiomarina</taxon>
    </lineage>
</organism>
<evidence type="ECO:0000313" key="8">
    <source>
        <dbReference type="Proteomes" id="UP000320359"/>
    </source>
</evidence>
<feature type="transmembrane region" description="Helical" evidence="5">
    <location>
        <begin position="36"/>
        <end position="61"/>
    </location>
</feature>
<dbReference type="InterPro" id="IPR035906">
    <property type="entry name" value="MetI-like_sf"/>
</dbReference>
<dbReference type="PANTHER" id="PTHR42727">
    <property type="entry name" value="PHOSPHATE TRANSPORT SYSTEM PERMEASE PROTEIN"/>
    <property type="match status" value="1"/>
</dbReference>
<dbReference type="InterPro" id="IPR015943">
    <property type="entry name" value="WD40/YVTN_repeat-like_dom_sf"/>
</dbReference>
<name>A0A552WZ35_9GAMM</name>